<protein>
    <submittedName>
        <fullName evidence="1">Uncharacterized protein</fullName>
    </submittedName>
</protein>
<evidence type="ECO:0000313" key="1">
    <source>
        <dbReference type="EMBL" id="VAW57784.1"/>
    </source>
</evidence>
<accession>A0A3B0XNS6</accession>
<gene>
    <name evidence="1" type="ORF">MNBD_GAMMA07-1504</name>
</gene>
<dbReference type="AlphaFoldDB" id="A0A3B0XNS6"/>
<proteinExistence type="predicted"/>
<organism evidence="1">
    <name type="scientific">hydrothermal vent metagenome</name>
    <dbReference type="NCBI Taxonomy" id="652676"/>
    <lineage>
        <taxon>unclassified sequences</taxon>
        <taxon>metagenomes</taxon>
        <taxon>ecological metagenomes</taxon>
    </lineage>
</organism>
<reference evidence="1" key="1">
    <citation type="submission" date="2018-06" db="EMBL/GenBank/DDBJ databases">
        <authorList>
            <person name="Zhirakovskaya E."/>
        </authorList>
    </citation>
    <scope>NUCLEOTIDE SEQUENCE</scope>
</reference>
<sequence length="299" mass="33614">MINVNFEFEELVVTDIVSWEKVWQRAIAYYWTHFDSLKEEVPLKDTLWHVLNALEVKNIKQQDDGVVAFYTGDSSASHKIVEVKINDGSRYPLPQYNTDDAFKPINGWDNIAVGLTIRIPKRPDDQKQEVTLLSEYVQLGMFYPFGQTSIGAFASESKGFTPSSFTSDTNYGINAQTTISQGGDRTGTEEVDGNLAWLQFVPRLVAYVWSDQSDYNRSELNLNLNFNQELTDNLGYKINDNLILNVEYAPDVSNSGSSSSYNDFVSLITVEFPMPPKNNKPMALADLIAKGANNPFTST</sequence>
<dbReference type="EMBL" id="UOFF01000456">
    <property type="protein sequence ID" value="VAW57784.1"/>
    <property type="molecule type" value="Genomic_DNA"/>
</dbReference>
<name>A0A3B0XNS6_9ZZZZ</name>